<feature type="compositionally biased region" description="Pro residues" evidence="1">
    <location>
        <begin position="61"/>
        <end position="81"/>
    </location>
</feature>
<dbReference type="EMBL" id="JXTB01000367">
    <property type="protein sequence ID" value="PON43634.1"/>
    <property type="molecule type" value="Genomic_DNA"/>
</dbReference>
<keyword evidence="3" id="KW-1185">Reference proteome</keyword>
<evidence type="ECO:0000256" key="1">
    <source>
        <dbReference type="SAM" id="MobiDB-lite"/>
    </source>
</evidence>
<accession>A0A2P5B4C0</accession>
<comment type="caution">
    <text evidence="2">The sequence shown here is derived from an EMBL/GenBank/DDBJ whole genome shotgun (WGS) entry which is preliminary data.</text>
</comment>
<dbReference type="AlphaFoldDB" id="A0A2P5B4C0"/>
<evidence type="ECO:0000313" key="3">
    <source>
        <dbReference type="Proteomes" id="UP000237105"/>
    </source>
</evidence>
<protein>
    <submittedName>
        <fullName evidence="2">Uncharacterized protein</fullName>
    </submittedName>
</protein>
<gene>
    <name evidence="2" type="ORF">PanWU01x14_272510</name>
</gene>
<name>A0A2P5B4C0_PARAD</name>
<organism evidence="2 3">
    <name type="scientific">Parasponia andersonii</name>
    <name type="common">Sponia andersonii</name>
    <dbReference type="NCBI Taxonomy" id="3476"/>
    <lineage>
        <taxon>Eukaryota</taxon>
        <taxon>Viridiplantae</taxon>
        <taxon>Streptophyta</taxon>
        <taxon>Embryophyta</taxon>
        <taxon>Tracheophyta</taxon>
        <taxon>Spermatophyta</taxon>
        <taxon>Magnoliopsida</taxon>
        <taxon>eudicotyledons</taxon>
        <taxon>Gunneridae</taxon>
        <taxon>Pentapetalae</taxon>
        <taxon>rosids</taxon>
        <taxon>fabids</taxon>
        <taxon>Rosales</taxon>
        <taxon>Cannabaceae</taxon>
        <taxon>Parasponia</taxon>
    </lineage>
</organism>
<proteinExistence type="predicted"/>
<sequence>MIAKNVNTSHGPKFDSSTTKSKYKEILFQVKSGRNTLILQEKEIMEFHTKTRKMGIEQTIPPSPTTPPPSVSPSSPPLSRH</sequence>
<dbReference type="OrthoDB" id="10376017at2759"/>
<dbReference type="Proteomes" id="UP000237105">
    <property type="component" value="Unassembled WGS sequence"/>
</dbReference>
<evidence type="ECO:0000313" key="2">
    <source>
        <dbReference type="EMBL" id="PON43634.1"/>
    </source>
</evidence>
<reference evidence="3" key="1">
    <citation type="submission" date="2016-06" db="EMBL/GenBank/DDBJ databases">
        <title>Parallel loss of symbiosis genes in relatives of nitrogen-fixing non-legume Parasponia.</title>
        <authorList>
            <person name="Van Velzen R."/>
            <person name="Holmer R."/>
            <person name="Bu F."/>
            <person name="Rutten L."/>
            <person name="Van Zeijl A."/>
            <person name="Liu W."/>
            <person name="Santuari L."/>
            <person name="Cao Q."/>
            <person name="Sharma T."/>
            <person name="Shen D."/>
            <person name="Roswanjaya Y."/>
            <person name="Wardhani T."/>
            <person name="Kalhor M.S."/>
            <person name="Jansen J."/>
            <person name="Van den Hoogen J."/>
            <person name="Gungor B."/>
            <person name="Hartog M."/>
            <person name="Hontelez J."/>
            <person name="Verver J."/>
            <person name="Yang W.-C."/>
            <person name="Schijlen E."/>
            <person name="Repin R."/>
            <person name="Schilthuizen M."/>
            <person name="Schranz E."/>
            <person name="Heidstra R."/>
            <person name="Miyata K."/>
            <person name="Fedorova E."/>
            <person name="Kohlen W."/>
            <person name="Bisseling T."/>
            <person name="Smit S."/>
            <person name="Geurts R."/>
        </authorList>
    </citation>
    <scope>NUCLEOTIDE SEQUENCE [LARGE SCALE GENOMIC DNA]</scope>
    <source>
        <strain evidence="3">cv. WU1-14</strain>
    </source>
</reference>
<feature type="region of interest" description="Disordered" evidence="1">
    <location>
        <begin position="53"/>
        <end position="81"/>
    </location>
</feature>